<dbReference type="GO" id="GO:0005634">
    <property type="term" value="C:nucleus"/>
    <property type="evidence" value="ECO:0007669"/>
    <property type="project" value="UniProtKB-SubCell"/>
</dbReference>
<protein>
    <submittedName>
        <fullName evidence="6">Putative transcription factor bZIP family</fullName>
    </submittedName>
</protein>
<dbReference type="PROSITE" id="PS00036">
    <property type="entry name" value="BZIP_BASIC"/>
    <property type="match status" value="1"/>
</dbReference>
<evidence type="ECO:0000256" key="3">
    <source>
        <dbReference type="ARBA" id="ARBA00023242"/>
    </source>
</evidence>
<dbReference type="STRING" id="74649.A0A2P6PHY7"/>
<comment type="caution">
    <text evidence="6">The sequence shown here is derived from an EMBL/GenBank/DDBJ whole genome shotgun (WGS) entry which is preliminary data.</text>
</comment>
<feature type="region of interest" description="Disordered" evidence="4">
    <location>
        <begin position="235"/>
        <end position="310"/>
    </location>
</feature>
<dbReference type="Proteomes" id="UP000238479">
    <property type="component" value="Chromosome 7"/>
</dbReference>
<keyword evidence="7" id="KW-1185">Reference proteome</keyword>
<dbReference type="GO" id="GO:0003700">
    <property type="term" value="F:DNA-binding transcription factor activity"/>
    <property type="evidence" value="ECO:0007669"/>
    <property type="project" value="InterPro"/>
</dbReference>
<dbReference type="Gene3D" id="1.20.5.170">
    <property type="match status" value="1"/>
</dbReference>
<dbReference type="EMBL" id="PDCK01000045">
    <property type="protein sequence ID" value="PRQ21545.1"/>
    <property type="molecule type" value="Genomic_DNA"/>
</dbReference>
<dbReference type="AlphaFoldDB" id="A0A2P6PHY7"/>
<evidence type="ECO:0000256" key="1">
    <source>
        <dbReference type="ARBA" id="ARBA00004123"/>
    </source>
</evidence>
<name>A0A2P6PHY7_ROSCH</name>
<evidence type="ECO:0000259" key="5">
    <source>
        <dbReference type="PROSITE" id="PS00036"/>
    </source>
</evidence>
<dbReference type="OMA" id="MTMLDSN"/>
<organism evidence="6 7">
    <name type="scientific">Rosa chinensis</name>
    <name type="common">China rose</name>
    <dbReference type="NCBI Taxonomy" id="74649"/>
    <lineage>
        <taxon>Eukaryota</taxon>
        <taxon>Viridiplantae</taxon>
        <taxon>Streptophyta</taxon>
        <taxon>Embryophyta</taxon>
        <taxon>Tracheophyta</taxon>
        <taxon>Spermatophyta</taxon>
        <taxon>Magnoliopsida</taxon>
        <taxon>eudicotyledons</taxon>
        <taxon>Gunneridae</taxon>
        <taxon>Pentapetalae</taxon>
        <taxon>rosids</taxon>
        <taxon>fabids</taxon>
        <taxon>Rosales</taxon>
        <taxon>Rosaceae</taxon>
        <taxon>Rosoideae</taxon>
        <taxon>Rosoideae incertae sedis</taxon>
        <taxon>Rosa</taxon>
    </lineage>
</organism>
<evidence type="ECO:0000256" key="4">
    <source>
        <dbReference type="SAM" id="MobiDB-lite"/>
    </source>
</evidence>
<dbReference type="InterPro" id="IPR046347">
    <property type="entry name" value="bZIP_sf"/>
</dbReference>
<feature type="compositionally biased region" description="Basic and acidic residues" evidence="4">
    <location>
        <begin position="270"/>
        <end position="285"/>
    </location>
</feature>
<sequence>MDDRTFVSGNGDEEPQFPPLARQGSNYNLTLDCNEVQSNLGNISKPLNTNMAHLDELLKNVISVDQEGQLLQNPSSSPSSSLPTSLFLGNFNLNGPLMSSKKKTMDQVWKEIVHHDHHPLNLNSAAADESLHHQRMTTIGESTSATTPPDHLLVRAGILNAHPTMPIDPTAAVSQQADWFQFQVAAATQQQMTMLDSNFKVCESVFENSSSAMNLDTYSENHQVGMSFPMPAISAASSSESQATHAQRKRNYSDEMKEKSIERRQKRMIKNRESAARSRARKQEVEILLSSNPTKSMPKHQLRRISSASF</sequence>
<evidence type="ECO:0000256" key="2">
    <source>
        <dbReference type="ARBA" id="ARBA00023125"/>
    </source>
</evidence>
<dbReference type="GO" id="GO:0045893">
    <property type="term" value="P:positive regulation of DNA-templated transcription"/>
    <property type="evidence" value="ECO:0007669"/>
    <property type="project" value="InterPro"/>
</dbReference>
<evidence type="ECO:0000313" key="7">
    <source>
        <dbReference type="Proteomes" id="UP000238479"/>
    </source>
</evidence>
<evidence type="ECO:0000313" key="6">
    <source>
        <dbReference type="EMBL" id="PRQ21545.1"/>
    </source>
</evidence>
<keyword evidence="3" id="KW-0539">Nucleus</keyword>
<feature type="region of interest" description="Disordered" evidence="4">
    <location>
        <begin position="1"/>
        <end position="23"/>
    </location>
</feature>
<dbReference type="Gramene" id="PRQ21545">
    <property type="protein sequence ID" value="PRQ21545"/>
    <property type="gene ID" value="RchiOBHm_Chr7g0240381"/>
</dbReference>
<keyword evidence="2" id="KW-0238">DNA-binding</keyword>
<dbReference type="GO" id="GO:0003677">
    <property type="term" value="F:DNA binding"/>
    <property type="evidence" value="ECO:0007669"/>
    <property type="project" value="UniProtKB-KW"/>
</dbReference>
<proteinExistence type="predicted"/>
<dbReference type="PANTHER" id="PTHR22952:SF404">
    <property type="entry name" value="BZIP DOMAIN-CONTAINING PROTEIN"/>
    <property type="match status" value="1"/>
</dbReference>
<feature type="compositionally biased region" description="Low complexity" evidence="4">
    <location>
        <begin position="235"/>
        <end position="245"/>
    </location>
</feature>
<reference evidence="6 7" key="1">
    <citation type="journal article" date="2018" name="Nat. Genet.">
        <title>The Rosa genome provides new insights in the design of modern roses.</title>
        <authorList>
            <person name="Bendahmane M."/>
        </authorList>
    </citation>
    <scope>NUCLEOTIDE SEQUENCE [LARGE SCALE GENOMIC DNA]</scope>
    <source>
        <strain evidence="7">cv. Old Blush</strain>
    </source>
</reference>
<dbReference type="SUPFAM" id="SSF57959">
    <property type="entry name" value="Leucine zipper domain"/>
    <property type="match status" value="1"/>
</dbReference>
<dbReference type="PANTHER" id="PTHR22952">
    <property type="entry name" value="CAMP-RESPONSE ELEMENT BINDING PROTEIN-RELATED"/>
    <property type="match status" value="1"/>
</dbReference>
<feature type="domain" description="BZIP" evidence="5">
    <location>
        <begin position="266"/>
        <end position="281"/>
    </location>
</feature>
<dbReference type="InterPro" id="IPR043452">
    <property type="entry name" value="BZIP46-like"/>
</dbReference>
<dbReference type="InterPro" id="IPR004827">
    <property type="entry name" value="bZIP"/>
</dbReference>
<feature type="compositionally biased region" description="Basic and acidic residues" evidence="4">
    <location>
        <begin position="251"/>
        <end position="263"/>
    </location>
</feature>
<gene>
    <name evidence="6" type="ORF">RchiOBHm_Chr7g0240381</name>
</gene>
<comment type="subcellular location">
    <subcellularLocation>
        <location evidence="1">Nucleus</location>
    </subcellularLocation>
</comment>
<accession>A0A2P6PHY7</accession>